<dbReference type="PANTHER" id="PTHR11774:SF4">
    <property type="entry name" value="GERANYLGERANYL TRANSFERASE TYPE-1 SUBUNIT BETA"/>
    <property type="match status" value="1"/>
</dbReference>
<organism evidence="15 16">
    <name type="scientific">Brassica cretica</name>
    <name type="common">Mustard</name>
    <dbReference type="NCBI Taxonomy" id="69181"/>
    <lineage>
        <taxon>Eukaryota</taxon>
        <taxon>Viridiplantae</taxon>
        <taxon>Streptophyta</taxon>
        <taxon>Embryophyta</taxon>
        <taxon>Tracheophyta</taxon>
        <taxon>Spermatophyta</taxon>
        <taxon>Magnoliopsida</taxon>
        <taxon>eudicotyledons</taxon>
        <taxon>Gunneridae</taxon>
        <taxon>Pentapetalae</taxon>
        <taxon>rosids</taxon>
        <taxon>malvids</taxon>
        <taxon>Brassicales</taxon>
        <taxon>Brassicaceae</taxon>
        <taxon>Brassiceae</taxon>
        <taxon>Brassica</taxon>
    </lineage>
</organism>
<evidence type="ECO:0000259" key="14">
    <source>
        <dbReference type="Pfam" id="PF00432"/>
    </source>
</evidence>
<name>A0ABQ7DRX7_BRACR</name>
<feature type="region of interest" description="Disordered" evidence="13">
    <location>
        <begin position="71"/>
        <end position="109"/>
    </location>
</feature>
<protein>
    <recommendedName>
        <fullName evidence="5">Geranylgeranyl transferase type-1 subunit beta</fullName>
        <ecNumber evidence="4">2.5.1.59</ecNumber>
    </recommendedName>
    <alternativeName>
        <fullName evidence="12">Geranylgeranyl transferase type I subunit beta</fullName>
    </alternativeName>
</protein>
<keyword evidence="6" id="KW-0637">Prenyltransferase</keyword>
<accession>A0ABQ7DRX7</accession>
<keyword evidence="9" id="KW-0677">Repeat</keyword>
<comment type="similarity">
    <text evidence="3">Belongs to the protein prenyltransferase subunit beta family.</text>
</comment>
<feature type="compositionally biased region" description="Basic and acidic residues" evidence="13">
    <location>
        <begin position="566"/>
        <end position="587"/>
    </location>
</feature>
<evidence type="ECO:0000256" key="11">
    <source>
        <dbReference type="ARBA" id="ARBA00022842"/>
    </source>
</evidence>
<evidence type="ECO:0000256" key="2">
    <source>
        <dbReference type="ARBA" id="ARBA00001947"/>
    </source>
</evidence>
<dbReference type="InterPro" id="IPR008930">
    <property type="entry name" value="Terpenoid_cyclase/PrenylTrfase"/>
</dbReference>
<feature type="region of interest" description="Disordered" evidence="13">
    <location>
        <begin position="1"/>
        <end position="20"/>
    </location>
</feature>
<evidence type="ECO:0000256" key="13">
    <source>
        <dbReference type="SAM" id="MobiDB-lite"/>
    </source>
</evidence>
<dbReference type="CDD" id="cd02895">
    <property type="entry name" value="GGTase-I"/>
    <property type="match status" value="1"/>
</dbReference>
<feature type="compositionally biased region" description="Acidic residues" evidence="13">
    <location>
        <begin position="88"/>
        <end position="104"/>
    </location>
</feature>
<comment type="caution">
    <text evidence="15">The sequence shown here is derived from an EMBL/GenBank/DDBJ whole genome shotgun (WGS) entry which is preliminary data.</text>
</comment>
<proteinExistence type="inferred from homology"/>
<feature type="region of interest" description="Disordered" evidence="13">
    <location>
        <begin position="441"/>
        <end position="587"/>
    </location>
</feature>
<evidence type="ECO:0000256" key="6">
    <source>
        <dbReference type="ARBA" id="ARBA00022602"/>
    </source>
</evidence>
<comment type="cofactor">
    <cofactor evidence="1">
        <name>Mg(2+)</name>
        <dbReference type="ChEBI" id="CHEBI:18420"/>
    </cofactor>
</comment>
<dbReference type="Gene3D" id="1.50.10.20">
    <property type="match status" value="1"/>
</dbReference>
<comment type="cofactor">
    <cofactor evidence="2">
        <name>Zn(2+)</name>
        <dbReference type="ChEBI" id="CHEBI:29105"/>
    </cofactor>
</comment>
<feature type="compositionally biased region" description="Polar residues" evidence="13">
    <location>
        <begin position="11"/>
        <end position="20"/>
    </location>
</feature>
<evidence type="ECO:0000256" key="7">
    <source>
        <dbReference type="ARBA" id="ARBA00022679"/>
    </source>
</evidence>
<keyword evidence="16" id="KW-1185">Reference proteome</keyword>
<dbReference type="InterPro" id="IPR045089">
    <property type="entry name" value="PGGT1B-like"/>
</dbReference>
<gene>
    <name evidence="15" type="ORF">DY000_02028938</name>
</gene>
<dbReference type="EC" id="2.5.1.59" evidence="4"/>
<feature type="domain" description="Prenyltransferase alpha-alpha toroid" evidence="14">
    <location>
        <begin position="112"/>
        <end position="403"/>
    </location>
</feature>
<feature type="compositionally biased region" description="Basic and acidic residues" evidence="13">
    <location>
        <begin position="441"/>
        <end position="486"/>
    </location>
</feature>
<keyword evidence="8" id="KW-0479">Metal-binding</keyword>
<keyword evidence="11" id="KW-0460">Magnesium</keyword>
<keyword evidence="10" id="KW-0862">Zinc</keyword>
<feature type="compositionally biased region" description="Polar residues" evidence="13">
    <location>
        <begin position="550"/>
        <end position="562"/>
    </location>
</feature>
<evidence type="ECO:0000313" key="16">
    <source>
        <dbReference type="Proteomes" id="UP000266723"/>
    </source>
</evidence>
<dbReference type="PANTHER" id="PTHR11774">
    <property type="entry name" value="GERANYLGERANYL TRANSFERASE TYPE BETA SUBUNIT"/>
    <property type="match status" value="1"/>
</dbReference>
<dbReference type="Proteomes" id="UP000266723">
    <property type="component" value="Unassembled WGS sequence"/>
</dbReference>
<keyword evidence="7" id="KW-0808">Transferase</keyword>
<evidence type="ECO:0000256" key="9">
    <source>
        <dbReference type="ARBA" id="ARBA00022737"/>
    </source>
</evidence>
<dbReference type="InterPro" id="IPR001330">
    <property type="entry name" value="Prenyltrans"/>
</dbReference>
<reference evidence="15 16" key="1">
    <citation type="journal article" date="2020" name="BMC Genomics">
        <title>Intraspecific diversification of the crop wild relative Brassica cretica Lam. using demographic model selection.</title>
        <authorList>
            <person name="Kioukis A."/>
            <person name="Michalopoulou V.A."/>
            <person name="Briers L."/>
            <person name="Pirintsos S."/>
            <person name="Studholme D.J."/>
            <person name="Pavlidis P."/>
            <person name="Sarris P.F."/>
        </authorList>
    </citation>
    <scope>NUCLEOTIDE SEQUENCE [LARGE SCALE GENOMIC DNA]</scope>
    <source>
        <strain evidence="16">cv. PFS-1207/04</strain>
    </source>
</reference>
<evidence type="ECO:0000256" key="8">
    <source>
        <dbReference type="ARBA" id="ARBA00022723"/>
    </source>
</evidence>
<feature type="compositionally biased region" description="Basic and acidic residues" evidence="13">
    <location>
        <begin position="1"/>
        <end position="10"/>
    </location>
</feature>
<evidence type="ECO:0000256" key="4">
    <source>
        <dbReference type="ARBA" id="ARBA00012700"/>
    </source>
</evidence>
<evidence type="ECO:0000256" key="1">
    <source>
        <dbReference type="ARBA" id="ARBA00001946"/>
    </source>
</evidence>
<dbReference type="EMBL" id="QGKV02000649">
    <property type="protein sequence ID" value="KAF3580404.1"/>
    <property type="molecule type" value="Genomic_DNA"/>
</dbReference>
<feature type="compositionally biased region" description="Basic and acidic residues" evidence="13">
    <location>
        <begin position="520"/>
        <end position="532"/>
    </location>
</feature>
<dbReference type="Pfam" id="PF00432">
    <property type="entry name" value="Prenyltrans"/>
    <property type="match status" value="1"/>
</dbReference>
<evidence type="ECO:0000256" key="5">
    <source>
        <dbReference type="ARBA" id="ARBA00020603"/>
    </source>
</evidence>
<sequence>MEQVTRRNESSTKNNNGTYQVTSLRRVTSNDASAAISNWYTTNHRSKNATFLEGKAKSLESKSQLRDLLTDPTQGEAMSETDVHGEAVDWESEDEDSDEEEEEYTSPSWSNFDKDRHLVYLQMMYELLPYHYQSQEINRLTLAHFIISGLHFLGATDRVDKDAVAKWVLSFQALPSNRASLKKGEFYGFYGSRSSQFPIDENGDLTHNNSHLASTYCALAILKVIGHDLSTIDSESLLLSMKNLQQDDGSFMPIHTGGETDLRFVYCAAAISDMLGDWSGMDKEKAKNYILNCQSYDGGFGLIPGSESHGGGTYCAIASLRLMGFVGADLLSNDSSSSILDPSLLLNWSLQRQASDGGFQGRTNKRSDTCYAFWIGAVLKLIGGDAFIDKIALRQFLLSCQSKRRSEQEYSHDLWKKLTERRDVHTKNVWNRLDSNTHSELPRDRERYHPYHHSSRVESRGKNRDTASLSEWRRKDHQDMSQDRSKNYTSRTISDHFPSKWPRTYPEGRWSRSPPPQCKMEWRPVNRPRETEEISETQRPGKEAEMNRSPMEQSKTESSTALKAQRKADVATKDKETRGEPEVEKEK</sequence>
<dbReference type="SUPFAM" id="SSF48239">
    <property type="entry name" value="Terpenoid cyclases/Protein prenyltransferases"/>
    <property type="match status" value="1"/>
</dbReference>
<dbReference type="InterPro" id="IPR041960">
    <property type="entry name" value="GGTase_I_beta"/>
</dbReference>
<evidence type="ECO:0000313" key="15">
    <source>
        <dbReference type="EMBL" id="KAF3580404.1"/>
    </source>
</evidence>
<evidence type="ECO:0000256" key="12">
    <source>
        <dbReference type="ARBA" id="ARBA00031713"/>
    </source>
</evidence>
<evidence type="ECO:0000256" key="10">
    <source>
        <dbReference type="ARBA" id="ARBA00022833"/>
    </source>
</evidence>
<evidence type="ECO:0000256" key="3">
    <source>
        <dbReference type="ARBA" id="ARBA00010497"/>
    </source>
</evidence>